<keyword evidence="1" id="KW-1133">Transmembrane helix</keyword>
<keyword evidence="1" id="KW-0472">Membrane</keyword>
<evidence type="ECO:0000256" key="1">
    <source>
        <dbReference type="SAM" id="Phobius"/>
    </source>
</evidence>
<dbReference type="EMBL" id="JAEDAK010000001">
    <property type="protein sequence ID" value="MBH9575447.1"/>
    <property type="molecule type" value="Genomic_DNA"/>
</dbReference>
<dbReference type="AlphaFoldDB" id="A0A931NCD2"/>
<sequence length="107" mass="11406">MIPRTAIRFYLLALCGSAVLTAGLAWYRHIATARELVDLATLVAIGLAFVAFPLLGPGKYSESYRLEEDPSGTESPHTLSNRARGALALAAAGSWLGLTIAFDLSTR</sequence>
<accession>A0A931NCD2</accession>
<comment type="caution">
    <text evidence="2">The sequence shown here is derived from an EMBL/GenBank/DDBJ whole genome shotgun (WGS) entry which is preliminary data.</text>
</comment>
<reference evidence="2" key="1">
    <citation type="submission" date="2020-12" db="EMBL/GenBank/DDBJ databases">
        <title>The genome sequence of Inhella sp. 1Y17.</title>
        <authorList>
            <person name="Liu Y."/>
        </authorList>
    </citation>
    <scope>NUCLEOTIDE SEQUENCE</scope>
    <source>
        <strain evidence="2">1Y17</strain>
    </source>
</reference>
<keyword evidence="1" id="KW-0812">Transmembrane</keyword>
<keyword evidence="3" id="KW-1185">Reference proteome</keyword>
<dbReference type="RefSeq" id="WP_198109067.1">
    <property type="nucleotide sequence ID" value="NZ_JAEDAK010000001.1"/>
</dbReference>
<organism evidence="2 3">
    <name type="scientific">Inhella proteolytica</name>
    <dbReference type="NCBI Taxonomy" id="2795029"/>
    <lineage>
        <taxon>Bacteria</taxon>
        <taxon>Pseudomonadati</taxon>
        <taxon>Pseudomonadota</taxon>
        <taxon>Betaproteobacteria</taxon>
        <taxon>Burkholderiales</taxon>
        <taxon>Sphaerotilaceae</taxon>
        <taxon>Inhella</taxon>
    </lineage>
</organism>
<protein>
    <submittedName>
        <fullName evidence="2">Uncharacterized protein</fullName>
    </submittedName>
</protein>
<name>A0A931NCD2_9BURK</name>
<evidence type="ECO:0000313" key="3">
    <source>
        <dbReference type="Proteomes" id="UP000613266"/>
    </source>
</evidence>
<gene>
    <name evidence="2" type="ORF">I7X39_00885</name>
</gene>
<dbReference type="Proteomes" id="UP000613266">
    <property type="component" value="Unassembled WGS sequence"/>
</dbReference>
<proteinExistence type="predicted"/>
<feature type="transmembrane region" description="Helical" evidence="1">
    <location>
        <begin position="39"/>
        <end position="56"/>
    </location>
</feature>
<evidence type="ECO:0000313" key="2">
    <source>
        <dbReference type="EMBL" id="MBH9575447.1"/>
    </source>
</evidence>
<feature type="transmembrane region" description="Helical" evidence="1">
    <location>
        <begin position="6"/>
        <end position="27"/>
    </location>
</feature>